<dbReference type="Proteomes" id="UP000318186">
    <property type="component" value="Unassembled WGS sequence"/>
</dbReference>
<evidence type="ECO:0000313" key="3">
    <source>
        <dbReference type="Proteomes" id="UP000318186"/>
    </source>
</evidence>
<protein>
    <recommendedName>
        <fullName evidence="4">DUF234 domain-containing protein</fullName>
    </recommendedName>
</protein>
<evidence type="ECO:0000313" key="2">
    <source>
        <dbReference type="EMBL" id="TWG04184.1"/>
    </source>
</evidence>
<accession>A0A561UXU7</accession>
<organism evidence="2 3">
    <name type="scientific">Streptomyces brevispora</name>
    <dbReference type="NCBI Taxonomy" id="887462"/>
    <lineage>
        <taxon>Bacteria</taxon>
        <taxon>Bacillati</taxon>
        <taxon>Actinomycetota</taxon>
        <taxon>Actinomycetes</taxon>
        <taxon>Kitasatosporales</taxon>
        <taxon>Streptomycetaceae</taxon>
        <taxon>Streptomyces</taxon>
    </lineage>
</organism>
<proteinExistence type="predicted"/>
<sequence length="110" mass="11750">MLLAASQDGEGHLPAGTHAIGGYWTRTNNPEIDIIGADRAPIAKKITLVGSVKWLEKKPFDNRDLARLITHRSQLPGADDTTPLLAVTRSGCTADGVPTLTPEDLHGAWS</sequence>
<evidence type="ECO:0008006" key="4">
    <source>
        <dbReference type="Google" id="ProtNLM"/>
    </source>
</evidence>
<dbReference type="AlphaFoldDB" id="A0A561UXU7"/>
<evidence type="ECO:0000256" key="1">
    <source>
        <dbReference type="SAM" id="MobiDB-lite"/>
    </source>
</evidence>
<dbReference type="RefSeq" id="WP_145764369.1">
    <property type="nucleotide sequence ID" value="NZ_VIWW01000001.1"/>
</dbReference>
<name>A0A561UXU7_9ACTN</name>
<feature type="region of interest" description="Disordered" evidence="1">
    <location>
        <begin position="1"/>
        <end position="20"/>
    </location>
</feature>
<reference evidence="2 3" key="1">
    <citation type="submission" date="2019-06" db="EMBL/GenBank/DDBJ databases">
        <title>Sequencing the genomes of 1000 actinobacteria strains.</title>
        <authorList>
            <person name="Klenk H.-P."/>
        </authorList>
    </citation>
    <scope>NUCLEOTIDE SEQUENCE [LARGE SCALE GENOMIC DNA]</scope>
    <source>
        <strain evidence="2 3">DSM 42059</strain>
    </source>
</reference>
<comment type="caution">
    <text evidence="2">The sequence shown here is derived from an EMBL/GenBank/DDBJ whole genome shotgun (WGS) entry which is preliminary data.</text>
</comment>
<dbReference type="OrthoDB" id="3209349at2"/>
<gene>
    <name evidence="2" type="ORF">FHX80_112628</name>
</gene>
<dbReference type="EMBL" id="VIWW01000001">
    <property type="protein sequence ID" value="TWG04184.1"/>
    <property type="molecule type" value="Genomic_DNA"/>
</dbReference>